<dbReference type="SUPFAM" id="SSF50891">
    <property type="entry name" value="Cyclophilin-like"/>
    <property type="match status" value="1"/>
</dbReference>
<keyword evidence="2 5" id="KW-0378">Hydrolase</keyword>
<evidence type="ECO:0000259" key="4">
    <source>
        <dbReference type="SMART" id="SM00797"/>
    </source>
</evidence>
<organism evidence="5 6">
    <name type="scientific">Limosilactobacillus fermentum</name>
    <name type="common">Lactobacillus fermentum</name>
    <dbReference type="NCBI Taxonomy" id="1613"/>
    <lineage>
        <taxon>Bacteria</taxon>
        <taxon>Bacillati</taxon>
        <taxon>Bacillota</taxon>
        <taxon>Bacilli</taxon>
        <taxon>Lactobacillales</taxon>
        <taxon>Lactobacillaceae</taxon>
        <taxon>Limosilactobacillus</taxon>
    </lineage>
</organism>
<keyword evidence="3" id="KW-0067">ATP-binding</keyword>
<evidence type="ECO:0000256" key="3">
    <source>
        <dbReference type="ARBA" id="ARBA00022840"/>
    </source>
</evidence>
<dbReference type="SMART" id="SM00797">
    <property type="entry name" value="AHS2"/>
    <property type="match status" value="1"/>
</dbReference>
<protein>
    <submittedName>
        <fullName evidence="5">5-oxoprolinase subunit C</fullName>
        <ecNumber evidence="5">3.5.2.9</ecNumber>
    </submittedName>
</protein>
<dbReference type="EMBL" id="CP050919">
    <property type="protein sequence ID" value="QIX59389.1"/>
    <property type="molecule type" value="Genomic_DNA"/>
</dbReference>
<dbReference type="InterPro" id="IPR003778">
    <property type="entry name" value="CT_A_B"/>
</dbReference>
<dbReference type="NCBIfam" id="TIGR00724">
    <property type="entry name" value="urea_amlyse_rel"/>
    <property type="match status" value="1"/>
</dbReference>
<dbReference type="PANTHER" id="PTHR43309:SF3">
    <property type="entry name" value="5-OXOPROLINASE SUBUNIT C"/>
    <property type="match status" value="1"/>
</dbReference>
<dbReference type="InterPro" id="IPR052708">
    <property type="entry name" value="PxpC"/>
</dbReference>
<evidence type="ECO:0000313" key="6">
    <source>
        <dbReference type="Proteomes" id="UP000503169"/>
    </source>
</evidence>
<reference evidence="5 6" key="1">
    <citation type="submission" date="2020-04" db="EMBL/GenBank/DDBJ databases">
        <title>Novel strain L. Fermentum HFD1 producer antibacterial peptides.</title>
        <authorList>
            <person name="Ozhegov G.D."/>
            <person name="Pavlova A.S."/>
            <person name="Zhuravleva D.E."/>
            <person name="Gogoleva N.V."/>
            <person name="Shagimardanova E.I."/>
            <person name="Markelova M.I."/>
            <person name="Yarullina D.R."/>
            <person name="Kayumov A.R."/>
        </authorList>
    </citation>
    <scope>NUCLEOTIDE SEQUENCE [LARGE SCALE GENOMIC DNA]</scope>
    <source>
        <strain evidence="5 6">HFD1</strain>
    </source>
</reference>
<dbReference type="InterPro" id="IPR029000">
    <property type="entry name" value="Cyclophilin-like_dom_sf"/>
</dbReference>
<feature type="domain" description="Carboxyltransferase" evidence="4">
    <location>
        <begin position="24"/>
        <end position="304"/>
    </location>
</feature>
<evidence type="ECO:0000313" key="5">
    <source>
        <dbReference type="EMBL" id="QIX59389.1"/>
    </source>
</evidence>
<dbReference type="RefSeq" id="WP_262350304.1">
    <property type="nucleotide sequence ID" value="NZ_CP050919.1"/>
</dbReference>
<dbReference type="PANTHER" id="PTHR43309">
    <property type="entry name" value="5-OXOPROLINASE SUBUNIT C"/>
    <property type="match status" value="1"/>
</dbReference>
<sequence length="343" mass="36771">MSLRVLKPGLQTTVQDLGRPNHQIDGFPTSGVMDQPAAITANLLVGNPASAAVLEFFMAGPTVEFTVSTFIALGGADFKATLNDQPVDPNRCYQVHEGDRLAIGHAASGRIGYLAVTGGLQVAPVLGSRSTTLRLQLGGYSGRPLQAGDDLPIEEHLTLPGYYHRHTKGAAPVSKDTTATISVLKGPQWDWFDPASRESFLDTTYTVSNQSDRMGYRLSGPTLPVPDQSMLSAATVMGAIQIPASGQPIVLMADRQTTGGYPLLAVIASADLPTFTQLAPGQTVQFNLIDQAEAQTRLEEGRRTINQLAQKLRSAAFLPPYGITRVPTSGSPLYLRRSNHEHR</sequence>
<dbReference type="GO" id="GO:0005524">
    <property type="term" value="F:ATP binding"/>
    <property type="evidence" value="ECO:0007669"/>
    <property type="project" value="UniProtKB-KW"/>
</dbReference>
<dbReference type="Proteomes" id="UP000503169">
    <property type="component" value="Chromosome"/>
</dbReference>
<keyword evidence="1" id="KW-0547">Nucleotide-binding</keyword>
<name>A0AAJ4GFK8_LIMFE</name>
<dbReference type="AlphaFoldDB" id="A0AAJ4GFK8"/>
<evidence type="ECO:0000256" key="1">
    <source>
        <dbReference type="ARBA" id="ARBA00022741"/>
    </source>
</evidence>
<evidence type="ECO:0000256" key="2">
    <source>
        <dbReference type="ARBA" id="ARBA00022801"/>
    </source>
</evidence>
<dbReference type="EC" id="3.5.2.9" evidence="5"/>
<proteinExistence type="predicted"/>
<dbReference type="GO" id="GO:0017168">
    <property type="term" value="F:5-oxoprolinase (ATP-hydrolyzing) activity"/>
    <property type="evidence" value="ECO:0007669"/>
    <property type="project" value="UniProtKB-EC"/>
</dbReference>
<dbReference type="Pfam" id="PF02626">
    <property type="entry name" value="CT_A_B"/>
    <property type="match status" value="1"/>
</dbReference>
<accession>A0AAJ4GFK8</accession>
<dbReference type="Gene3D" id="2.40.100.10">
    <property type="entry name" value="Cyclophilin-like"/>
    <property type="match status" value="1"/>
</dbReference>
<gene>
    <name evidence="5" type="primary">pxpC</name>
    <name evidence="5" type="ORF">HCY95_01849</name>
</gene>